<organism evidence="1 2">
    <name type="scientific">Rosa chinensis</name>
    <name type="common">China rose</name>
    <dbReference type="NCBI Taxonomy" id="74649"/>
    <lineage>
        <taxon>Eukaryota</taxon>
        <taxon>Viridiplantae</taxon>
        <taxon>Streptophyta</taxon>
        <taxon>Embryophyta</taxon>
        <taxon>Tracheophyta</taxon>
        <taxon>Spermatophyta</taxon>
        <taxon>Magnoliopsida</taxon>
        <taxon>eudicotyledons</taxon>
        <taxon>Gunneridae</taxon>
        <taxon>Pentapetalae</taxon>
        <taxon>rosids</taxon>
        <taxon>fabids</taxon>
        <taxon>Rosales</taxon>
        <taxon>Rosaceae</taxon>
        <taxon>Rosoideae</taxon>
        <taxon>Rosoideae incertae sedis</taxon>
        <taxon>Rosa</taxon>
    </lineage>
</organism>
<accession>A0A2P6RX46</accession>
<evidence type="ECO:0000313" key="2">
    <source>
        <dbReference type="Proteomes" id="UP000238479"/>
    </source>
</evidence>
<dbReference type="AlphaFoldDB" id="A0A2P6RX46"/>
<dbReference type="Gramene" id="PRQ51009">
    <property type="protein sequence ID" value="PRQ51009"/>
    <property type="gene ID" value="RchiOBHm_Chr2g0139551"/>
</dbReference>
<dbReference type="PROSITE" id="PS51257">
    <property type="entry name" value="PROKAR_LIPOPROTEIN"/>
    <property type="match status" value="1"/>
</dbReference>
<name>A0A2P6RX46_ROSCH</name>
<reference evidence="1 2" key="1">
    <citation type="journal article" date="2018" name="Nat. Genet.">
        <title>The Rosa genome provides new insights in the design of modern roses.</title>
        <authorList>
            <person name="Bendahmane M."/>
        </authorList>
    </citation>
    <scope>NUCLEOTIDE SEQUENCE [LARGE SCALE GENOMIC DNA]</scope>
    <source>
        <strain evidence="2">cv. Old Blush</strain>
    </source>
</reference>
<proteinExistence type="predicted"/>
<protein>
    <submittedName>
        <fullName evidence="1">Uncharacterized protein</fullName>
    </submittedName>
</protein>
<dbReference type="EMBL" id="PDCK01000040">
    <property type="protein sequence ID" value="PRQ51009.1"/>
    <property type="molecule type" value="Genomic_DNA"/>
</dbReference>
<comment type="caution">
    <text evidence="1">The sequence shown here is derived from an EMBL/GenBank/DDBJ whole genome shotgun (WGS) entry which is preliminary data.</text>
</comment>
<evidence type="ECO:0000313" key="1">
    <source>
        <dbReference type="EMBL" id="PRQ51009.1"/>
    </source>
</evidence>
<sequence>MFGWLRRSYCQNLVVGGGGCRCANSDWWALCRVTARRRNPYAWSPI</sequence>
<dbReference type="Proteomes" id="UP000238479">
    <property type="component" value="Chromosome 2"/>
</dbReference>
<keyword evidence="2" id="KW-1185">Reference proteome</keyword>
<gene>
    <name evidence="1" type="ORF">RchiOBHm_Chr2g0139551</name>
</gene>